<evidence type="ECO:0000313" key="3">
    <source>
        <dbReference type="Proteomes" id="UP000309788"/>
    </source>
</evidence>
<reference evidence="2 3" key="1">
    <citation type="submission" date="2019-05" db="EMBL/GenBank/DDBJ databases">
        <authorList>
            <person name="Qu J.-H."/>
        </authorList>
    </citation>
    <scope>NUCLEOTIDE SEQUENCE [LARGE SCALE GENOMIC DNA]</scope>
    <source>
        <strain evidence="2 3">Z12</strain>
    </source>
</reference>
<feature type="transmembrane region" description="Helical" evidence="1">
    <location>
        <begin position="161"/>
        <end position="181"/>
    </location>
</feature>
<gene>
    <name evidence="2" type="ORF">FEM55_00035</name>
</gene>
<dbReference type="Proteomes" id="UP000309788">
    <property type="component" value="Unassembled WGS sequence"/>
</dbReference>
<keyword evidence="1" id="KW-1133">Transmembrane helix</keyword>
<evidence type="ECO:0000313" key="2">
    <source>
        <dbReference type="EMBL" id="TLU98708.1"/>
    </source>
</evidence>
<accession>A0A5R9KRG8</accession>
<evidence type="ECO:0000256" key="1">
    <source>
        <dbReference type="SAM" id="Phobius"/>
    </source>
</evidence>
<protein>
    <submittedName>
        <fullName evidence="2">Uncharacterized protein</fullName>
    </submittedName>
</protein>
<dbReference type="AlphaFoldDB" id="A0A5R9KRG8"/>
<dbReference type="OrthoDB" id="945842at2"/>
<proteinExistence type="predicted"/>
<dbReference type="EMBL" id="VCEI01000001">
    <property type="protein sequence ID" value="TLU98708.1"/>
    <property type="molecule type" value="Genomic_DNA"/>
</dbReference>
<keyword evidence="3" id="KW-1185">Reference proteome</keyword>
<name>A0A5R9KRG8_9BACT</name>
<comment type="caution">
    <text evidence="2">The sequence shown here is derived from an EMBL/GenBank/DDBJ whole genome shotgun (WGS) entry which is preliminary data.</text>
</comment>
<keyword evidence="1" id="KW-0472">Membrane</keyword>
<keyword evidence="1" id="KW-0812">Transmembrane</keyword>
<organism evidence="2 3">
    <name type="scientific">Dyadobacter sediminis</name>
    <dbReference type="NCBI Taxonomy" id="1493691"/>
    <lineage>
        <taxon>Bacteria</taxon>
        <taxon>Pseudomonadati</taxon>
        <taxon>Bacteroidota</taxon>
        <taxon>Cytophagia</taxon>
        <taxon>Cytophagales</taxon>
        <taxon>Spirosomataceae</taxon>
        <taxon>Dyadobacter</taxon>
    </lineage>
</organism>
<feature type="transmembrane region" description="Helical" evidence="1">
    <location>
        <begin position="130"/>
        <end position="149"/>
    </location>
</feature>
<sequence length="229" mass="25356">MVLLSLTNSVYAQSLRKNDVIVRRDSTRIQALILQVSYEKVNYRDLATPDSAKAFIYMDQVARILLKSGKTIHVKDSVAAVRISPDSVGQYADMANLPENPFDKSIVMANSDQLRDKYEFYKNKAIDGKTGAVVFTSFAAASLISGFIIANSGNSSDNKKFGNSLAVAGPVFGGVFGLICFKNHKVYKAKAEKVKSELERRNQPLESLRFTPGFNVRNKSGFLTLSFFF</sequence>